<organism evidence="6 7">
    <name type="scientific">Lithohypha guttulata</name>
    <dbReference type="NCBI Taxonomy" id="1690604"/>
    <lineage>
        <taxon>Eukaryota</taxon>
        <taxon>Fungi</taxon>
        <taxon>Dikarya</taxon>
        <taxon>Ascomycota</taxon>
        <taxon>Pezizomycotina</taxon>
        <taxon>Eurotiomycetes</taxon>
        <taxon>Chaetothyriomycetidae</taxon>
        <taxon>Chaetothyriales</taxon>
        <taxon>Trichomeriaceae</taxon>
        <taxon>Lithohypha</taxon>
    </lineage>
</organism>
<dbReference type="InterPro" id="IPR050300">
    <property type="entry name" value="GDXG_lipolytic_enzyme"/>
</dbReference>
<comment type="domain">
    <text evidence="3">The main chain amide nitrogen atoms of the second glycine and its adjacent residue in the HGGXW motif define the oxyanion hole, and stabilize the oxyanion that forms during the nucleophilic attack by the catalytic serine during substrate cleavage.</text>
</comment>
<dbReference type="InterPro" id="IPR000073">
    <property type="entry name" value="AB_hydrolase_1"/>
</dbReference>
<comment type="similarity">
    <text evidence="3">Belongs to the kynurenine formamidase family.</text>
</comment>
<dbReference type="SUPFAM" id="SSF53474">
    <property type="entry name" value="alpha/beta-Hydrolases"/>
    <property type="match status" value="1"/>
</dbReference>
<dbReference type="InterPro" id="IPR027519">
    <property type="entry name" value="KFase_ver/fungi-typ"/>
</dbReference>
<evidence type="ECO:0000256" key="1">
    <source>
        <dbReference type="ARBA" id="ARBA00022801"/>
    </source>
</evidence>
<protein>
    <recommendedName>
        <fullName evidence="3">Kynurenine formamidase</fullName>
        <shortName evidence="3">KFA</shortName>
        <shortName evidence="3">KFase</shortName>
        <ecNumber evidence="3">3.5.1.9</ecNumber>
    </recommendedName>
    <alternativeName>
        <fullName evidence="3">Arylformamidase</fullName>
    </alternativeName>
    <alternativeName>
        <fullName evidence="3">N-formylkynurenine formamidase</fullName>
        <shortName evidence="3">FKF</shortName>
    </alternativeName>
</protein>
<feature type="compositionally biased region" description="Low complexity" evidence="4">
    <location>
        <begin position="10"/>
        <end position="19"/>
    </location>
</feature>
<keyword evidence="1 3" id="KW-0378">Hydrolase</keyword>
<dbReference type="Pfam" id="PF12697">
    <property type="entry name" value="Abhydrolase_6"/>
    <property type="match status" value="1"/>
</dbReference>
<feature type="region of interest" description="Disordered" evidence="4">
    <location>
        <begin position="10"/>
        <end position="53"/>
    </location>
</feature>
<comment type="pathway">
    <text evidence="3">Amino-acid degradation; L-tryptophan degradation via kynurenine pathway; L-kynurenine from L-tryptophan: step 2/2.</text>
</comment>
<dbReference type="PANTHER" id="PTHR48081:SF33">
    <property type="entry name" value="KYNURENINE FORMAMIDASE"/>
    <property type="match status" value="1"/>
</dbReference>
<evidence type="ECO:0000313" key="7">
    <source>
        <dbReference type="Proteomes" id="UP001345013"/>
    </source>
</evidence>
<feature type="domain" description="AB hydrolase-1" evidence="5">
    <location>
        <begin position="86"/>
        <end position="302"/>
    </location>
</feature>
<proteinExistence type="inferred from homology"/>
<evidence type="ECO:0000256" key="4">
    <source>
        <dbReference type="SAM" id="MobiDB-lite"/>
    </source>
</evidence>
<dbReference type="EC" id="3.5.1.9" evidence="3"/>
<name>A0ABR0JTY5_9EURO</name>
<sequence length="407" mass="45546">MKKVIRYLQKQAAQQSQAQHRPAGSRSQGKDARSSLASLKRVNSRAETEDYETHGIYETQNELQKYQVFIPPAGFTAGATSTKYWVIFIHGGAWRDPTIGAAAFVPTCKQLLTSPLLTHVAVNIEGYASLDYRLSVHPDYPQDASSLDTFLMREARHPDHVIGIITGISVLQRKYDFGSRYILVGHSCGATMALQSVMRLNEVENRALSWTPPQAILGAHGIYDIPALIRTFSEIPEYRDSVVGAFGEDERVWETVSPAHGDWLSSPNAWGADGKTLLVIAHSSKDELVDWHQSELMAQKVQSVWKEHELQAPQNERDTQNVKCLESKVPDRSGNFALAELQTAHHEVWETGWELGRTIALVLNGLKRLRQNQRPFEGHIQTITRTKLFPAKCHDTWLGSKASITSS</sequence>
<accession>A0ABR0JTY5</accession>
<dbReference type="Proteomes" id="UP001345013">
    <property type="component" value="Unassembled WGS sequence"/>
</dbReference>
<dbReference type="EMBL" id="JAVRRG010000437">
    <property type="protein sequence ID" value="KAK5069973.1"/>
    <property type="molecule type" value="Genomic_DNA"/>
</dbReference>
<comment type="caution">
    <text evidence="6">The sequence shown here is derived from an EMBL/GenBank/DDBJ whole genome shotgun (WGS) entry which is preliminary data.</text>
</comment>
<evidence type="ECO:0000256" key="2">
    <source>
        <dbReference type="ARBA" id="ARBA00023079"/>
    </source>
</evidence>
<dbReference type="InterPro" id="IPR029058">
    <property type="entry name" value="AB_hydrolase_fold"/>
</dbReference>
<reference evidence="6 7" key="1">
    <citation type="submission" date="2023-08" db="EMBL/GenBank/DDBJ databases">
        <title>Black Yeasts Isolated from many extreme environments.</title>
        <authorList>
            <person name="Coleine C."/>
            <person name="Stajich J.E."/>
            <person name="Selbmann L."/>
        </authorList>
    </citation>
    <scope>NUCLEOTIDE SEQUENCE [LARGE SCALE GENOMIC DNA]</scope>
    <source>
        <strain evidence="6 7">CCFEE 5885</strain>
    </source>
</reference>
<evidence type="ECO:0000256" key="3">
    <source>
        <dbReference type="HAMAP-Rule" id="MF_03014"/>
    </source>
</evidence>
<comment type="catalytic activity">
    <reaction evidence="3">
        <text>N-formyl-L-kynurenine + H2O = L-kynurenine + formate + H(+)</text>
        <dbReference type="Rhea" id="RHEA:13009"/>
        <dbReference type="ChEBI" id="CHEBI:15377"/>
        <dbReference type="ChEBI" id="CHEBI:15378"/>
        <dbReference type="ChEBI" id="CHEBI:15740"/>
        <dbReference type="ChEBI" id="CHEBI:57959"/>
        <dbReference type="ChEBI" id="CHEBI:58629"/>
        <dbReference type="EC" id="3.5.1.9"/>
    </reaction>
</comment>
<feature type="short sequence motif" description="HGGXW" evidence="3">
    <location>
        <begin position="90"/>
        <end position="94"/>
    </location>
</feature>
<comment type="subunit">
    <text evidence="3">Homodimer.</text>
</comment>
<keyword evidence="7" id="KW-1185">Reference proteome</keyword>
<evidence type="ECO:0000259" key="5">
    <source>
        <dbReference type="Pfam" id="PF12697"/>
    </source>
</evidence>
<evidence type="ECO:0000313" key="6">
    <source>
        <dbReference type="EMBL" id="KAK5069973.1"/>
    </source>
</evidence>
<dbReference type="PANTHER" id="PTHR48081">
    <property type="entry name" value="AB HYDROLASE SUPERFAMILY PROTEIN C4A8.06C"/>
    <property type="match status" value="1"/>
</dbReference>
<feature type="compositionally biased region" description="Basic and acidic residues" evidence="4">
    <location>
        <begin position="44"/>
        <end position="53"/>
    </location>
</feature>
<gene>
    <name evidence="6" type="ORF">LTR24_010692</name>
</gene>
<comment type="function">
    <text evidence="3">Catalyzes the hydrolysis of N-formyl-L-kynurenine to L-kynurenine, the second step in the kynurenine pathway of tryptophan degradation. Kynurenine may be further oxidized to nicotinic acid, NAD(H) and NADP(H). Required for elimination of toxic metabolites.</text>
</comment>
<keyword evidence="2 3" id="KW-0823">Tryptophan catabolism</keyword>
<feature type="active site" evidence="3">
    <location>
        <position position="286"/>
    </location>
</feature>
<feature type="active site" description="Nucleophile" evidence="3">
    <location>
        <position position="187"/>
    </location>
</feature>
<dbReference type="HAMAP" id="MF_03014">
    <property type="entry name" value="KFase"/>
    <property type="match status" value="1"/>
</dbReference>
<feature type="active site" evidence="3">
    <location>
        <position position="345"/>
    </location>
</feature>
<dbReference type="Gene3D" id="3.40.50.1820">
    <property type="entry name" value="alpha/beta hydrolase"/>
    <property type="match status" value="1"/>
</dbReference>